<keyword evidence="2" id="KW-0863">Zinc-finger</keyword>
<dbReference type="GO" id="GO:0008270">
    <property type="term" value="F:zinc ion binding"/>
    <property type="evidence" value="ECO:0007669"/>
    <property type="project" value="UniProtKB-KW"/>
</dbReference>
<protein>
    <submittedName>
        <fullName evidence="7">Uncharacterized protein</fullName>
    </submittedName>
</protein>
<name>A0AAX6EYQ4_IRIPA</name>
<keyword evidence="3" id="KW-0862">Zinc</keyword>
<feature type="region of interest" description="Disordered" evidence="4">
    <location>
        <begin position="309"/>
        <end position="339"/>
    </location>
</feature>
<dbReference type="InterPro" id="IPR036885">
    <property type="entry name" value="SWIB_MDM2_dom_sf"/>
</dbReference>
<evidence type="ECO:0000313" key="8">
    <source>
        <dbReference type="Proteomes" id="UP001140949"/>
    </source>
</evidence>
<dbReference type="Gene3D" id="3.90.70.200">
    <property type="entry name" value="Plus-3 domain"/>
    <property type="match status" value="1"/>
</dbReference>
<dbReference type="PROSITE" id="PS51925">
    <property type="entry name" value="SWIB_MDM2"/>
    <property type="match status" value="1"/>
</dbReference>
<feature type="domain" description="DM2" evidence="6">
    <location>
        <begin position="219"/>
        <end position="304"/>
    </location>
</feature>
<reference evidence="7" key="2">
    <citation type="submission" date="2023-04" db="EMBL/GenBank/DDBJ databases">
        <authorList>
            <person name="Bruccoleri R.E."/>
            <person name="Oakeley E.J."/>
            <person name="Faust A.-M."/>
            <person name="Dessus-Babus S."/>
            <person name="Altorfer M."/>
            <person name="Burckhardt D."/>
            <person name="Oertli M."/>
            <person name="Naumann U."/>
            <person name="Petersen F."/>
            <person name="Wong J."/>
        </authorList>
    </citation>
    <scope>NUCLEOTIDE SEQUENCE</scope>
    <source>
        <strain evidence="7">GSM-AAB239-AS_SAM_17_03QT</strain>
        <tissue evidence="7">Leaf</tissue>
    </source>
</reference>
<evidence type="ECO:0000259" key="5">
    <source>
        <dbReference type="PROSITE" id="PS51360"/>
    </source>
</evidence>
<comment type="caution">
    <text evidence="7">The sequence shown here is derived from an EMBL/GenBank/DDBJ whole genome shotgun (WGS) entry which is preliminary data.</text>
</comment>
<dbReference type="SUPFAM" id="SSF57903">
    <property type="entry name" value="FYVE/PHD zinc finger"/>
    <property type="match status" value="1"/>
</dbReference>
<evidence type="ECO:0000256" key="1">
    <source>
        <dbReference type="ARBA" id="ARBA00022723"/>
    </source>
</evidence>
<sequence>MEKDMAEDLCFVCKDGGVLRVCDYKNCLKAYHPQCVDRDTDFLEADDPWTCGWHLCICKKASTFQCFCCPNSFCHSCIKSAEFVQVKRKTKGFCDNCLKLAKLIEEKSNIDSDGLSATHFTICCSQEKVDFNDAETYEGLFKDYWDIVKREEKLTLVDVREADALLKRGDNFQNDSDSDKLFEESDDLLDDCEDTKSRFKSLKGRQSRMKPQVRKSRKERTFSSWASEELREFLSYIGKYTEKPQSRFDVAETIKDYVQSNNLFPPDNKKRKLVVPDEKLRKLFRKKKLKYHKIYDLSKNHLAEENSDLNAEFPSSSEEDQGSEYGKKQRRTNSGSKVHKLDANIGRKKLLDPSKNNNASIVVDNIKLLYMRRSLILELLKNPETFETKVVGCFVKVKNDPKDIYYLALKEYQLGQVTGIKKSQQTYKLGETSSDILLRVSNFSKDILISSLSNDEIEQGECEDLQQLVKKGLFKQPTVTDLETKIKSVHQDIMNHWIDREIVKLQKQIDRANEKVLR</sequence>
<dbReference type="EMBL" id="JANAVB010033017">
    <property type="protein sequence ID" value="KAJ6809337.1"/>
    <property type="molecule type" value="Genomic_DNA"/>
</dbReference>
<organism evidence="7 8">
    <name type="scientific">Iris pallida</name>
    <name type="common">Sweet iris</name>
    <dbReference type="NCBI Taxonomy" id="29817"/>
    <lineage>
        <taxon>Eukaryota</taxon>
        <taxon>Viridiplantae</taxon>
        <taxon>Streptophyta</taxon>
        <taxon>Embryophyta</taxon>
        <taxon>Tracheophyta</taxon>
        <taxon>Spermatophyta</taxon>
        <taxon>Magnoliopsida</taxon>
        <taxon>Liliopsida</taxon>
        <taxon>Asparagales</taxon>
        <taxon>Iridaceae</taxon>
        <taxon>Iridoideae</taxon>
        <taxon>Irideae</taxon>
        <taxon>Iris</taxon>
    </lineage>
</organism>
<dbReference type="Pfam" id="PF25980">
    <property type="entry name" value="NERD_plant"/>
    <property type="match status" value="1"/>
</dbReference>
<dbReference type="SUPFAM" id="SSF159042">
    <property type="entry name" value="Plus3-like"/>
    <property type="match status" value="1"/>
</dbReference>
<evidence type="ECO:0000259" key="6">
    <source>
        <dbReference type="PROSITE" id="PS51925"/>
    </source>
</evidence>
<dbReference type="Gene3D" id="1.10.245.10">
    <property type="entry name" value="SWIB/MDM2 domain"/>
    <property type="match status" value="1"/>
</dbReference>
<evidence type="ECO:0000256" key="4">
    <source>
        <dbReference type="SAM" id="MobiDB-lite"/>
    </source>
</evidence>
<dbReference type="SUPFAM" id="SSF47592">
    <property type="entry name" value="SWIB/MDM2 domain"/>
    <property type="match status" value="1"/>
</dbReference>
<dbReference type="InterPro" id="IPR055198">
    <property type="entry name" value="NSD_PHD"/>
</dbReference>
<dbReference type="InterPro" id="IPR004343">
    <property type="entry name" value="Plus-3_dom"/>
</dbReference>
<dbReference type="InterPro" id="IPR001965">
    <property type="entry name" value="Znf_PHD"/>
</dbReference>
<dbReference type="AlphaFoldDB" id="A0AAX6EYQ4"/>
<keyword evidence="8" id="KW-1185">Reference proteome</keyword>
<keyword evidence="1" id="KW-0479">Metal-binding</keyword>
<reference evidence="7" key="1">
    <citation type="journal article" date="2023" name="GigaByte">
        <title>Genome assembly of the bearded iris, Iris pallida Lam.</title>
        <authorList>
            <person name="Bruccoleri R.E."/>
            <person name="Oakeley E.J."/>
            <person name="Faust A.M.E."/>
            <person name="Altorfer M."/>
            <person name="Dessus-Babus S."/>
            <person name="Burckhardt D."/>
            <person name="Oertli M."/>
            <person name="Naumann U."/>
            <person name="Petersen F."/>
            <person name="Wong J."/>
        </authorList>
    </citation>
    <scope>NUCLEOTIDE SEQUENCE</scope>
    <source>
        <strain evidence="7">GSM-AAB239-AS_SAM_17_03QT</strain>
    </source>
</reference>
<accession>A0AAX6EYQ4</accession>
<evidence type="ECO:0000256" key="2">
    <source>
        <dbReference type="ARBA" id="ARBA00022771"/>
    </source>
</evidence>
<dbReference type="InterPro" id="IPR036128">
    <property type="entry name" value="Plus3-like_sf"/>
</dbReference>
<dbReference type="CDD" id="cd15568">
    <property type="entry name" value="PHD5_NSD"/>
    <property type="match status" value="1"/>
</dbReference>
<dbReference type="Gene3D" id="3.30.40.10">
    <property type="entry name" value="Zinc/RING finger domain, C3HC4 (zinc finger)"/>
    <property type="match status" value="1"/>
</dbReference>
<dbReference type="InterPro" id="IPR003121">
    <property type="entry name" value="SWIB_MDM2_domain"/>
</dbReference>
<dbReference type="SMART" id="SM00719">
    <property type="entry name" value="Plus3"/>
    <property type="match status" value="1"/>
</dbReference>
<dbReference type="PANTHER" id="PTHR46851">
    <property type="entry name" value="OS01G0884500 PROTEIN"/>
    <property type="match status" value="1"/>
</dbReference>
<dbReference type="InterPro" id="IPR011011">
    <property type="entry name" value="Znf_FYVE_PHD"/>
</dbReference>
<dbReference type="PANTHER" id="PTHR46851:SF11">
    <property type="entry name" value="GYF DOMAIN-CONTAINING PROTEIN"/>
    <property type="match status" value="1"/>
</dbReference>
<feature type="domain" description="Plus3" evidence="5">
    <location>
        <begin position="360"/>
        <end position="494"/>
    </location>
</feature>
<dbReference type="Proteomes" id="UP001140949">
    <property type="component" value="Unassembled WGS sequence"/>
</dbReference>
<evidence type="ECO:0000256" key="3">
    <source>
        <dbReference type="ARBA" id="ARBA00022833"/>
    </source>
</evidence>
<dbReference type="PROSITE" id="PS51360">
    <property type="entry name" value="PLUS3"/>
    <property type="match status" value="1"/>
</dbReference>
<dbReference type="SMART" id="SM00249">
    <property type="entry name" value="PHD"/>
    <property type="match status" value="1"/>
</dbReference>
<dbReference type="InterPro" id="IPR013083">
    <property type="entry name" value="Znf_RING/FYVE/PHD"/>
</dbReference>
<dbReference type="GO" id="GO:0003677">
    <property type="term" value="F:DNA binding"/>
    <property type="evidence" value="ECO:0007669"/>
    <property type="project" value="InterPro"/>
</dbReference>
<evidence type="ECO:0000313" key="7">
    <source>
        <dbReference type="EMBL" id="KAJ6809337.1"/>
    </source>
</evidence>
<dbReference type="Pfam" id="PF22908">
    <property type="entry name" value="PHD_NSD"/>
    <property type="match status" value="1"/>
</dbReference>
<dbReference type="InterPro" id="IPR045894">
    <property type="entry name" value="At5g08430-like"/>
</dbReference>
<dbReference type="Pfam" id="PF02201">
    <property type="entry name" value="SWIB"/>
    <property type="match status" value="1"/>
</dbReference>
<gene>
    <name evidence="7" type="ORF">M6B38_160200</name>
</gene>
<dbReference type="Pfam" id="PF03126">
    <property type="entry name" value="Plus-3"/>
    <property type="match status" value="1"/>
</dbReference>
<dbReference type="InterPro" id="IPR058668">
    <property type="entry name" value="NERD_dom"/>
</dbReference>
<proteinExistence type="predicted"/>